<keyword evidence="1" id="KW-0812">Transmembrane</keyword>
<evidence type="ECO:0000313" key="3">
    <source>
        <dbReference type="Proteomes" id="UP000095594"/>
    </source>
</evidence>
<keyword evidence="1" id="KW-0472">Membrane</keyword>
<name>A0A174BGH9_9CLOT</name>
<feature type="transmembrane region" description="Helical" evidence="1">
    <location>
        <begin position="20"/>
        <end position="41"/>
    </location>
</feature>
<evidence type="ECO:0000256" key="1">
    <source>
        <dbReference type="SAM" id="Phobius"/>
    </source>
</evidence>
<organism evidence="2 3">
    <name type="scientific">Clostridium disporicum</name>
    <dbReference type="NCBI Taxonomy" id="84024"/>
    <lineage>
        <taxon>Bacteria</taxon>
        <taxon>Bacillati</taxon>
        <taxon>Bacillota</taxon>
        <taxon>Clostridia</taxon>
        <taxon>Eubacteriales</taxon>
        <taxon>Clostridiaceae</taxon>
        <taxon>Clostridium</taxon>
    </lineage>
</organism>
<proteinExistence type="predicted"/>
<dbReference type="Proteomes" id="UP000095594">
    <property type="component" value="Unassembled WGS sequence"/>
</dbReference>
<dbReference type="AlphaFoldDB" id="A0A174BGH9"/>
<gene>
    <name evidence="2" type="ORF">ERS852471_00791</name>
</gene>
<feature type="transmembrane region" description="Helical" evidence="1">
    <location>
        <begin position="53"/>
        <end position="73"/>
    </location>
</feature>
<evidence type="ECO:0000313" key="2">
    <source>
        <dbReference type="EMBL" id="CUO00132.1"/>
    </source>
</evidence>
<protein>
    <submittedName>
        <fullName evidence="2">Uncharacterized protein</fullName>
    </submittedName>
</protein>
<dbReference type="EMBL" id="CYZX01000004">
    <property type="protein sequence ID" value="CUO00132.1"/>
    <property type="molecule type" value="Genomic_DNA"/>
</dbReference>
<accession>A0A174BGH9</accession>
<keyword evidence="1" id="KW-1133">Transmembrane helix</keyword>
<feature type="transmembrane region" description="Helical" evidence="1">
    <location>
        <begin position="266"/>
        <end position="291"/>
    </location>
</feature>
<reference evidence="2 3" key="1">
    <citation type="submission" date="2015-09" db="EMBL/GenBank/DDBJ databases">
        <authorList>
            <consortium name="Pathogen Informatics"/>
        </authorList>
    </citation>
    <scope>NUCLEOTIDE SEQUENCE [LARGE SCALE GENOMIC DNA]</scope>
    <source>
        <strain evidence="2 3">2789STDY5834856</strain>
    </source>
</reference>
<sequence>MFFLLKSIGFIIILLTKSFFYILLFTYKAIIFAFKAIIFLFKNKFLRVPTILLILGIVFDLNFSILSSIYFIYLMHIVALHNGIYHNIHSNIMRFFKELKENDNIKDILKLLPSNNIVLSNLSLENDDRTLNIYHLAITPNGLYNIIPLSNFLDNNSSKDIANKLIYDIYNETENIKNLLVDIIEEDVPLTTLILSPENDFDNTINIDTFKLIQENQLLFMINSNKDNGNYLDIDTIKDLILDNKAWFLDKIWFKFVYFINNNRKILSFFMLCPIIYCIYMIILTIFYSGITIMIDDIIKFLSNIINIYK</sequence>